<organism evidence="1 2">
    <name type="scientific">Smallanthus sonchifolius</name>
    <dbReference type="NCBI Taxonomy" id="185202"/>
    <lineage>
        <taxon>Eukaryota</taxon>
        <taxon>Viridiplantae</taxon>
        <taxon>Streptophyta</taxon>
        <taxon>Embryophyta</taxon>
        <taxon>Tracheophyta</taxon>
        <taxon>Spermatophyta</taxon>
        <taxon>Magnoliopsida</taxon>
        <taxon>eudicotyledons</taxon>
        <taxon>Gunneridae</taxon>
        <taxon>Pentapetalae</taxon>
        <taxon>asterids</taxon>
        <taxon>campanulids</taxon>
        <taxon>Asterales</taxon>
        <taxon>Asteraceae</taxon>
        <taxon>Asteroideae</taxon>
        <taxon>Heliantheae alliance</taxon>
        <taxon>Millerieae</taxon>
        <taxon>Smallanthus</taxon>
    </lineage>
</organism>
<dbReference type="Proteomes" id="UP001056120">
    <property type="component" value="Linkage Group LG13"/>
</dbReference>
<accession>A0ACB9GV07</accession>
<protein>
    <submittedName>
        <fullName evidence="1">Uncharacterized protein</fullName>
    </submittedName>
</protein>
<gene>
    <name evidence="1" type="ORF">L1987_40752</name>
</gene>
<sequence>MKLTRGRRHKQSDSCDKENRPINMTARSEENNPSGHVVGETNYAGQSIEEANMQSNLHGDVPESDDTTIPHTGCNVDREEIQLGGPSLTGLLTTGKVTMNMEYTGDSILNNISTQSSCDDVLIEGEEQEVLSDQSTKHRRFTDLTSDKVSNCNLLELTNIAGFFPGITHVKEQSNQKLAQIIYPDK</sequence>
<proteinExistence type="predicted"/>
<evidence type="ECO:0000313" key="1">
    <source>
        <dbReference type="EMBL" id="KAI3786785.1"/>
    </source>
</evidence>
<comment type="caution">
    <text evidence="1">The sequence shown here is derived from an EMBL/GenBank/DDBJ whole genome shotgun (WGS) entry which is preliminary data.</text>
</comment>
<evidence type="ECO:0000313" key="2">
    <source>
        <dbReference type="Proteomes" id="UP001056120"/>
    </source>
</evidence>
<name>A0ACB9GV07_9ASTR</name>
<dbReference type="EMBL" id="CM042030">
    <property type="protein sequence ID" value="KAI3786785.1"/>
    <property type="molecule type" value="Genomic_DNA"/>
</dbReference>
<reference evidence="2" key="1">
    <citation type="journal article" date="2022" name="Mol. Ecol. Resour.">
        <title>The genomes of chicory, endive, great burdock and yacon provide insights into Asteraceae palaeo-polyploidization history and plant inulin production.</title>
        <authorList>
            <person name="Fan W."/>
            <person name="Wang S."/>
            <person name="Wang H."/>
            <person name="Wang A."/>
            <person name="Jiang F."/>
            <person name="Liu H."/>
            <person name="Zhao H."/>
            <person name="Xu D."/>
            <person name="Zhang Y."/>
        </authorList>
    </citation>
    <scope>NUCLEOTIDE SEQUENCE [LARGE SCALE GENOMIC DNA]</scope>
    <source>
        <strain evidence="2">cv. Yunnan</strain>
    </source>
</reference>
<reference evidence="1 2" key="2">
    <citation type="journal article" date="2022" name="Mol. Ecol. Resour.">
        <title>The genomes of chicory, endive, great burdock and yacon provide insights into Asteraceae paleo-polyploidization history and plant inulin production.</title>
        <authorList>
            <person name="Fan W."/>
            <person name="Wang S."/>
            <person name="Wang H."/>
            <person name="Wang A."/>
            <person name="Jiang F."/>
            <person name="Liu H."/>
            <person name="Zhao H."/>
            <person name="Xu D."/>
            <person name="Zhang Y."/>
        </authorList>
    </citation>
    <scope>NUCLEOTIDE SEQUENCE [LARGE SCALE GENOMIC DNA]</scope>
    <source>
        <strain evidence="2">cv. Yunnan</strain>
        <tissue evidence="1">Leaves</tissue>
    </source>
</reference>
<keyword evidence="2" id="KW-1185">Reference proteome</keyword>